<dbReference type="EMBL" id="SPLM01000144">
    <property type="protein sequence ID" value="TMW57341.1"/>
    <property type="molecule type" value="Genomic_DNA"/>
</dbReference>
<dbReference type="GO" id="GO:0009450">
    <property type="term" value="P:gamma-aminobutyric acid catabolic process"/>
    <property type="evidence" value="ECO:0007669"/>
    <property type="project" value="TreeGrafter"/>
</dbReference>
<evidence type="ECO:0000256" key="6">
    <source>
        <dbReference type="ARBA" id="ARBA00030806"/>
    </source>
</evidence>
<evidence type="ECO:0000313" key="10">
    <source>
        <dbReference type="EMBL" id="TMW57341.1"/>
    </source>
</evidence>
<dbReference type="PROSITE" id="PS00070">
    <property type="entry name" value="ALDEHYDE_DEHYDR_CYS"/>
    <property type="match status" value="1"/>
</dbReference>
<dbReference type="InterPro" id="IPR015590">
    <property type="entry name" value="Aldehyde_DH_dom"/>
</dbReference>
<dbReference type="SUPFAM" id="SSF53720">
    <property type="entry name" value="ALDH-like"/>
    <property type="match status" value="1"/>
</dbReference>
<dbReference type="PROSITE" id="PS00687">
    <property type="entry name" value="ALDEHYDE_DEHYDR_GLU"/>
    <property type="match status" value="1"/>
</dbReference>
<accession>A0A8K1C6J3</accession>
<feature type="active site" evidence="7">
    <location>
        <position position="269"/>
    </location>
</feature>
<evidence type="ECO:0000256" key="7">
    <source>
        <dbReference type="PROSITE-ProRule" id="PRU10007"/>
    </source>
</evidence>
<comment type="pathway">
    <text evidence="1">Amino-acid degradation; 4-aminobutanoate degradation.</text>
</comment>
<dbReference type="InterPro" id="IPR016163">
    <property type="entry name" value="Ald_DH_C"/>
</dbReference>
<dbReference type="Pfam" id="PF00171">
    <property type="entry name" value="Aldedh"/>
    <property type="match status" value="1"/>
</dbReference>
<dbReference type="InterPro" id="IPR050740">
    <property type="entry name" value="Aldehyde_DH_Superfamily"/>
</dbReference>
<comment type="similarity">
    <text evidence="2 8">Belongs to the aldehyde dehydrogenase family.</text>
</comment>
<dbReference type="FunFam" id="3.40.605.10:FF:000005">
    <property type="entry name" value="Succinate-semialdehyde dehydrogenase I"/>
    <property type="match status" value="1"/>
</dbReference>
<evidence type="ECO:0000256" key="4">
    <source>
        <dbReference type="ARBA" id="ARBA00019842"/>
    </source>
</evidence>
<reference evidence="10" key="1">
    <citation type="submission" date="2019-03" db="EMBL/GenBank/DDBJ databases">
        <title>Long read genome sequence of the mycoparasitic Pythium oligandrum ATCC 38472 isolated from sugarbeet rhizosphere.</title>
        <authorList>
            <person name="Gaulin E."/>
        </authorList>
    </citation>
    <scope>NUCLEOTIDE SEQUENCE</scope>
    <source>
        <strain evidence="10">ATCC 38472_TT</strain>
    </source>
</reference>
<evidence type="ECO:0000256" key="2">
    <source>
        <dbReference type="ARBA" id="ARBA00009986"/>
    </source>
</evidence>
<evidence type="ECO:0000256" key="3">
    <source>
        <dbReference type="ARBA" id="ARBA00013051"/>
    </source>
</evidence>
<evidence type="ECO:0000256" key="1">
    <source>
        <dbReference type="ARBA" id="ARBA00005176"/>
    </source>
</evidence>
<gene>
    <name evidence="10" type="ORF">Poli38472_003266</name>
</gene>
<evidence type="ECO:0000256" key="5">
    <source>
        <dbReference type="ARBA" id="ARBA00023002"/>
    </source>
</evidence>
<keyword evidence="11" id="KW-1185">Reference proteome</keyword>
<feature type="domain" description="Aldehyde dehydrogenase" evidence="9">
    <location>
        <begin position="30"/>
        <end position="492"/>
    </location>
</feature>
<proteinExistence type="inferred from homology"/>
<dbReference type="InterPro" id="IPR029510">
    <property type="entry name" value="Ald_DH_CS_GLU"/>
</dbReference>
<dbReference type="InterPro" id="IPR016160">
    <property type="entry name" value="Ald_DH_CS_CYS"/>
</dbReference>
<dbReference type="OrthoDB" id="310895at2759"/>
<evidence type="ECO:0000259" key="9">
    <source>
        <dbReference type="Pfam" id="PF00171"/>
    </source>
</evidence>
<dbReference type="InterPro" id="IPR016162">
    <property type="entry name" value="Ald_DH_N"/>
</dbReference>
<dbReference type="InterPro" id="IPR016161">
    <property type="entry name" value="Ald_DH/histidinol_DH"/>
</dbReference>
<evidence type="ECO:0000313" key="11">
    <source>
        <dbReference type="Proteomes" id="UP000794436"/>
    </source>
</evidence>
<protein>
    <recommendedName>
        <fullName evidence="4">Succinate-semialdehyde dehydrogenase, mitochondrial</fullName>
        <ecNumber evidence="3">1.2.1.24</ecNumber>
    </recommendedName>
    <alternativeName>
        <fullName evidence="6">NAD(+)-dependent succinic semialdehyde dehydrogenase</fullName>
    </alternativeName>
</protein>
<name>A0A8K1C6J3_PYTOL</name>
<dbReference type="GO" id="GO:0004777">
    <property type="term" value="F:succinate-semialdehyde dehydrogenase (NAD+) activity"/>
    <property type="evidence" value="ECO:0007669"/>
    <property type="project" value="UniProtKB-EC"/>
</dbReference>
<dbReference type="Gene3D" id="3.40.605.10">
    <property type="entry name" value="Aldehyde Dehydrogenase, Chain A, domain 1"/>
    <property type="match status" value="1"/>
</dbReference>
<dbReference type="Gene3D" id="3.40.309.10">
    <property type="entry name" value="Aldehyde Dehydrogenase, Chain A, domain 2"/>
    <property type="match status" value="1"/>
</dbReference>
<evidence type="ECO:0000256" key="8">
    <source>
        <dbReference type="RuleBase" id="RU003345"/>
    </source>
</evidence>
<dbReference type="PANTHER" id="PTHR43353">
    <property type="entry name" value="SUCCINATE-SEMIALDEHYDE DEHYDROGENASE, MITOCHONDRIAL"/>
    <property type="match status" value="1"/>
</dbReference>
<keyword evidence="5 8" id="KW-0560">Oxidoreductase</keyword>
<dbReference type="EC" id="1.2.1.24" evidence="3"/>
<comment type="caution">
    <text evidence="10">The sequence shown here is derived from an EMBL/GenBank/DDBJ whole genome shotgun (WGS) entry which is preliminary data.</text>
</comment>
<dbReference type="AlphaFoldDB" id="A0A8K1C6J3"/>
<dbReference type="Proteomes" id="UP000794436">
    <property type="component" value="Unassembled WGS sequence"/>
</dbReference>
<sequence length="499" mass="53678">MFNSGYVRLFHSELKNTDLVRTQGFINGQWVDAHSETHFSVIDPALDVEIARVAAMGKQETLEAIQAAKEAQRSWKKTTPHVRSTLLKKWHDAMRKHSDDLAIIASAESGKPLPEAKGEVAYAAGFIDFFAHEVMHSGGYVVPPSMKGQQMMAVKEPVGVCGIITPWNFPIAMITRKLGPCLAAGCTAVVKPAAETPLSALALAKLAQDVGIPAGVINVVPAAVDKAAEIGETMSLSNDVRKLSFTGSTRVGKLLMEQSASNVKRLSLELGGNAPFIVFEDADIEAAVDGLMVSKFRNTGQTCVCSNRAFVHESIYDEFTQKLIERVKALKMGKPRAPGVQLGPLISPAAFNKTNELVDDAISKGAQALTGGRPASQHGINYYEPTVLINVNDSMRIAKEEIFGPVVPLFKFRDEEEVVAQANSTEAGLAGYFYSRNLSRVWRVAGELEVGMVGVNTGLVSNVQAPFGGVKQSGLGREGSLQGMDEYVETKLICMGGLD</sequence>
<dbReference type="CDD" id="cd07103">
    <property type="entry name" value="ALDH_F5_SSADH_GabD"/>
    <property type="match status" value="1"/>
</dbReference>
<organism evidence="10 11">
    <name type="scientific">Pythium oligandrum</name>
    <name type="common">Mycoparasitic fungus</name>
    <dbReference type="NCBI Taxonomy" id="41045"/>
    <lineage>
        <taxon>Eukaryota</taxon>
        <taxon>Sar</taxon>
        <taxon>Stramenopiles</taxon>
        <taxon>Oomycota</taxon>
        <taxon>Peronosporomycetes</taxon>
        <taxon>Pythiales</taxon>
        <taxon>Pythiaceae</taxon>
        <taxon>Pythium</taxon>
    </lineage>
</organism>
<dbReference type="FunFam" id="3.40.309.10:FF:000004">
    <property type="entry name" value="Succinate-semialdehyde dehydrogenase I"/>
    <property type="match status" value="1"/>
</dbReference>
<dbReference type="PANTHER" id="PTHR43353:SF5">
    <property type="entry name" value="SUCCINATE-SEMIALDEHYDE DEHYDROGENASE, MITOCHONDRIAL"/>
    <property type="match status" value="1"/>
</dbReference>